<dbReference type="InterPro" id="IPR023824">
    <property type="entry name" value="CHP04073_exosortase-affil"/>
</dbReference>
<dbReference type="EMBL" id="OX458333">
    <property type="protein sequence ID" value="CAI8894215.1"/>
    <property type="molecule type" value="Genomic_DNA"/>
</dbReference>
<evidence type="ECO:0000313" key="3">
    <source>
        <dbReference type="Proteomes" id="UP001162030"/>
    </source>
</evidence>
<organism evidence="2 3">
    <name type="scientific">Methylocaldum szegediense</name>
    <dbReference type="NCBI Taxonomy" id="73780"/>
    <lineage>
        <taxon>Bacteria</taxon>
        <taxon>Pseudomonadati</taxon>
        <taxon>Pseudomonadota</taxon>
        <taxon>Gammaproteobacteria</taxon>
        <taxon>Methylococcales</taxon>
        <taxon>Methylococcaceae</taxon>
        <taxon>Methylocaldum</taxon>
    </lineage>
</organism>
<keyword evidence="1" id="KW-0732">Signal</keyword>
<feature type="signal peptide" evidence="1">
    <location>
        <begin position="1"/>
        <end position="24"/>
    </location>
</feature>
<accession>A0ABM9I4V4</accession>
<feature type="chain" id="PRO_5045671087" evidence="1">
    <location>
        <begin position="25"/>
        <end position="119"/>
    </location>
</feature>
<dbReference type="RefSeq" id="WP_026610994.1">
    <property type="nucleotide sequence ID" value="NZ_OX458333.1"/>
</dbReference>
<gene>
    <name evidence="2" type="ORF">MSZNOR_3306</name>
</gene>
<evidence type="ECO:0000256" key="1">
    <source>
        <dbReference type="SAM" id="SignalP"/>
    </source>
</evidence>
<keyword evidence="3" id="KW-1185">Reference proteome</keyword>
<protein>
    <submittedName>
        <fullName evidence="2">Exosortase-affiliated protein, TIGR04073 family</fullName>
    </submittedName>
</protein>
<evidence type="ECO:0000313" key="2">
    <source>
        <dbReference type="EMBL" id="CAI8894215.1"/>
    </source>
</evidence>
<dbReference type="NCBIfam" id="TIGR04073">
    <property type="entry name" value="exo_TIGR04073"/>
    <property type="match status" value="1"/>
</dbReference>
<name>A0ABM9I4V4_9GAMM</name>
<sequence>MRNAKSFLLTAVLATAAYAPVSQAEGYFSEVGDKVTRGFANMFTGIGEVPKNILSASKKTNPVVGGPGGLVMGTLDTLGRTASGVFDVITSPFPTKSLVEPAYIWEDFDKDTSYGDAYL</sequence>
<proteinExistence type="predicted"/>
<reference evidence="2 3" key="1">
    <citation type="submission" date="2023-03" db="EMBL/GenBank/DDBJ databases">
        <authorList>
            <person name="Pearce D."/>
        </authorList>
    </citation>
    <scope>NUCLEOTIDE SEQUENCE [LARGE SCALE GENOMIC DNA]</scope>
    <source>
        <strain evidence="2">Msz</strain>
    </source>
</reference>
<dbReference type="Proteomes" id="UP001162030">
    <property type="component" value="Chromosome"/>
</dbReference>